<keyword evidence="1" id="KW-0812">Transmembrane</keyword>
<keyword evidence="1" id="KW-0472">Membrane</keyword>
<evidence type="ECO:0000313" key="3">
    <source>
        <dbReference type="Proteomes" id="UP000097892"/>
    </source>
</evidence>
<gene>
    <name evidence="2" type="primary">S4</name>
</gene>
<organism evidence="2 3">
    <name type="scientific">Saimiriine betaherpesvirus 4</name>
    <dbReference type="NCBI Taxonomy" id="1535247"/>
    <lineage>
        <taxon>Viruses</taxon>
        <taxon>Duplodnaviria</taxon>
        <taxon>Heunggongvirae</taxon>
        <taxon>Peploviricota</taxon>
        <taxon>Herviviricetes</taxon>
        <taxon>Herpesvirales</taxon>
        <taxon>Orthoherpesviridae</taxon>
        <taxon>Betaherpesvirinae</taxon>
        <taxon>Cytomegalovirus</taxon>
        <taxon>Cytomegalovirus saimiriinebeta4</taxon>
    </lineage>
</organism>
<dbReference type="RefSeq" id="YP_004940180.1">
    <property type="nucleotide sequence ID" value="NC_016448.1"/>
</dbReference>
<feature type="transmembrane region" description="Helical" evidence="1">
    <location>
        <begin position="262"/>
        <end position="284"/>
    </location>
</feature>
<proteinExistence type="predicted"/>
<reference evidence="2" key="1">
    <citation type="submission" date="2011-12" db="EMBL/GenBank/DDBJ databases">
        <title>Comparative genomics of primate cytomegaloviruses.</title>
        <authorList>
            <person name="Davison A.J."/>
            <person name="Holton M."/>
            <person name="Dolan A."/>
            <person name="Dargan D.J."/>
            <person name="Gatherer D."/>
            <person name="Hayward G.S."/>
        </authorList>
    </citation>
    <scope>NUCLEOTIDE SEQUENCE [LARGE SCALE GENOMIC DNA]</scope>
    <source>
        <strain evidence="2">SqSHV</strain>
    </source>
</reference>
<evidence type="ECO:0000256" key="1">
    <source>
        <dbReference type="SAM" id="Phobius"/>
    </source>
</evidence>
<dbReference type="EMBL" id="FJ483967">
    <property type="protein sequence ID" value="AEV80869.1"/>
    <property type="molecule type" value="Genomic_DNA"/>
</dbReference>
<protein>
    <submittedName>
        <fullName evidence="2">Membrane protein S4</fullName>
    </submittedName>
</protein>
<keyword evidence="1" id="KW-1133">Transmembrane helix</keyword>
<dbReference type="KEGG" id="vg:11464239"/>
<keyword evidence="3" id="KW-1185">Reference proteome</keyword>
<dbReference type="GeneID" id="11464239"/>
<evidence type="ECO:0000313" key="2">
    <source>
        <dbReference type="EMBL" id="AEV80869.1"/>
    </source>
</evidence>
<accession>G8XSS2</accession>
<name>G8XSS2_9BETA</name>
<dbReference type="Proteomes" id="UP000097892">
    <property type="component" value="Segment"/>
</dbReference>
<sequence>MYLPLLILISCITMTSTYRRKLKTCLPKPYVPSVYLKPTTCSRTFGPNRPTTSEYYSLCNKHLTVNKIVALNSSIRRLITADPALTSKQRKSLIAFCSHICYSRGRCRITRIFSNCTLNHRIHLNADVYGDFTYNLRIIQASLATGRGTINHPTNILNLHRISLDHYQINFTTNLWNAYTTGIELKLSTCAHCDVIKHTCRLPPTDVSLSRYTLLTIVDVARLALEKRYLALCYAGTQLFIRTLIIIHTCRKICSYIFKHRLNYLTFIIITYVTILTTCTAFLLPYSRLSRKIAQPIYTQT</sequence>